<accession>A0A0D0RWU2</accession>
<gene>
    <name evidence="1" type="ORF">PFLU3_03020</name>
</gene>
<proteinExistence type="predicted"/>
<dbReference type="RefSeq" id="WP_043046549.1">
    <property type="nucleotide sequence ID" value="NZ_JXCQ01000003.1"/>
</dbReference>
<evidence type="ECO:0000313" key="2">
    <source>
        <dbReference type="Proteomes" id="UP000032210"/>
    </source>
</evidence>
<dbReference type="AlphaFoldDB" id="A0A0D0RWU2"/>
<dbReference type="PATRIC" id="fig|294.125.peg.306"/>
<sequence>MNPPSTETPKCTTGKASATIKDSDNEFKNFKGKGFSFYLDESAKKWQVTAIGDESAGVYQTLALRFPNVGNVSGEVYEISNNGADPRTANATWTRASAGSFRPYPAVSGRVTVTLDSTLQTAELKFDFEGENGTKTVRVTEGSMSVEGLTEEKRINTTGSASCVLRDTINAPYQSTTTELYSRPALGIFPPHILAHTQQYAPKPELINYVLNIQIANGLPSGTYLLRPDSKQVRISFQNLNQFTGWFAESGEITLDSIPDFETLQGPLSGTFNFKATAIQSDGTVLKLTADEGIFDITTVPLERS</sequence>
<dbReference type="EMBL" id="JXCQ01000003">
    <property type="protein sequence ID" value="KIR24072.1"/>
    <property type="molecule type" value="Genomic_DNA"/>
</dbReference>
<reference evidence="1 2" key="1">
    <citation type="submission" date="2015-01" db="EMBL/GenBank/DDBJ databases">
        <title>Genome sequence of the beneficial rhizobacterium Pseudomonas fluorescens 2-79.</title>
        <authorList>
            <person name="Thuermer A."/>
            <person name="Daniel R."/>
        </authorList>
    </citation>
    <scope>NUCLEOTIDE SEQUENCE [LARGE SCALE GENOMIC DNA]</scope>
    <source>
        <strain evidence="1 2">2-79</strain>
    </source>
</reference>
<organism evidence="1 2">
    <name type="scientific">Pseudomonas fluorescens</name>
    <dbReference type="NCBI Taxonomy" id="294"/>
    <lineage>
        <taxon>Bacteria</taxon>
        <taxon>Pseudomonadati</taxon>
        <taxon>Pseudomonadota</taxon>
        <taxon>Gammaproteobacteria</taxon>
        <taxon>Pseudomonadales</taxon>
        <taxon>Pseudomonadaceae</taxon>
        <taxon>Pseudomonas</taxon>
    </lineage>
</organism>
<evidence type="ECO:0000313" key="1">
    <source>
        <dbReference type="EMBL" id="KIR24072.1"/>
    </source>
</evidence>
<comment type="caution">
    <text evidence="1">The sequence shown here is derived from an EMBL/GenBank/DDBJ whole genome shotgun (WGS) entry which is preliminary data.</text>
</comment>
<dbReference type="Proteomes" id="UP000032210">
    <property type="component" value="Unassembled WGS sequence"/>
</dbReference>
<protein>
    <submittedName>
        <fullName evidence="1">Uncharacterized protein</fullName>
    </submittedName>
</protein>
<name>A0A0D0RWU2_PSEFL</name>